<evidence type="ECO:0000313" key="1">
    <source>
        <dbReference type="EMBL" id="CAI9099085.1"/>
    </source>
</evidence>
<sequence length="297" mass="33389">MFGRENRVDFISLGSEGVKSVGTLNHLLRNDFLNNGIIVSANSCNGLLCMQIEHSDQDLYSIVVYNPTTGKHGSIHDPEGPYVSSFLLFSIVFDPVKSDHYKIVRVGGYGLNHTLMVYSSESASWKDTEGNDVDVTGRYYLCFDVENERIRLSMTEIPISVVCKTGYAWDTEFFGVAGGDLCIVIPNDANSRTFKFDIFALKRDYSEWVLKYRVDVAPLTDVYPEIRRSLCGFGLPWFAVTAKKAVIKISMEMKLISCDISNMVVDELVEVEGQVEGLSSVYRGYEVFPNVEYFAFV</sequence>
<accession>A0AAV1CU10</accession>
<dbReference type="AlphaFoldDB" id="A0AAV1CU10"/>
<dbReference type="EMBL" id="OX459120">
    <property type="protein sequence ID" value="CAI9099085.1"/>
    <property type="molecule type" value="Genomic_DNA"/>
</dbReference>
<gene>
    <name evidence="1" type="ORF">OLC1_LOCUS9167</name>
</gene>
<protein>
    <submittedName>
        <fullName evidence="1">OLC1v1035856C1</fullName>
    </submittedName>
</protein>
<proteinExistence type="predicted"/>
<dbReference type="InterPro" id="IPR050796">
    <property type="entry name" value="SCF_F-box_component"/>
</dbReference>
<dbReference type="Proteomes" id="UP001161247">
    <property type="component" value="Chromosome 3"/>
</dbReference>
<reference evidence="1" key="1">
    <citation type="submission" date="2023-03" db="EMBL/GenBank/DDBJ databases">
        <authorList>
            <person name="Julca I."/>
        </authorList>
    </citation>
    <scope>NUCLEOTIDE SEQUENCE</scope>
</reference>
<name>A0AAV1CU10_OLDCO</name>
<dbReference type="PANTHER" id="PTHR31672:SF13">
    <property type="entry name" value="F-BOX PROTEIN CPR30-LIKE"/>
    <property type="match status" value="1"/>
</dbReference>
<dbReference type="PANTHER" id="PTHR31672">
    <property type="entry name" value="BNACNNG10540D PROTEIN"/>
    <property type="match status" value="1"/>
</dbReference>
<evidence type="ECO:0000313" key="2">
    <source>
        <dbReference type="Proteomes" id="UP001161247"/>
    </source>
</evidence>
<keyword evidence="2" id="KW-1185">Reference proteome</keyword>
<organism evidence="1 2">
    <name type="scientific">Oldenlandia corymbosa var. corymbosa</name>
    <dbReference type="NCBI Taxonomy" id="529605"/>
    <lineage>
        <taxon>Eukaryota</taxon>
        <taxon>Viridiplantae</taxon>
        <taxon>Streptophyta</taxon>
        <taxon>Embryophyta</taxon>
        <taxon>Tracheophyta</taxon>
        <taxon>Spermatophyta</taxon>
        <taxon>Magnoliopsida</taxon>
        <taxon>eudicotyledons</taxon>
        <taxon>Gunneridae</taxon>
        <taxon>Pentapetalae</taxon>
        <taxon>asterids</taxon>
        <taxon>lamiids</taxon>
        <taxon>Gentianales</taxon>
        <taxon>Rubiaceae</taxon>
        <taxon>Rubioideae</taxon>
        <taxon>Spermacoceae</taxon>
        <taxon>Hedyotis-Oldenlandia complex</taxon>
        <taxon>Oldenlandia</taxon>
    </lineage>
</organism>